<dbReference type="OrthoDB" id="3871343at2"/>
<sequence length="162" mass="18081">MRFVKTHWHGHGFYVDPRAYLAELPRLYGVLPPGAWEFASDPGHYDIPGAVRCVKDLELAHIRPATDKSGQLVLEFAPNRFKHDSGLRITYSGVRHFSIDHHRAIDWLRVDTVLLDEILPDDESLPAEDGAEAGGCVHEIALTDASITVRCQDLRAEWGSGS</sequence>
<dbReference type="AlphaFoldDB" id="A0A542ULI0"/>
<name>A0A542ULI0_9ACTN</name>
<comment type="caution">
    <text evidence="1">The sequence shown here is derived from an EMBL/GenBank/DDBJ whole genome shotgun (WGS) entry which is preliminary data.</text>
</comment>
<accession>A0A542ULI0</accession>
<evidence type="ECO:0000313" key="1">
    <source>
        <dbReference type="EMBL" id="TQK99948.1"/>
    </source>
</evidence>
<dbReference type="RefSeq" id="WP_055703515.1">
    <property type="nucleotide sequence ID" value="NZ_JBPJFI010000001.1"/>
</dbReference>
<organism evidence="1 2">
    <name type="scientific">Streptomyces puniciscabiei</name>
    <dbReference type="NCBI Taxonomy" id="164348"/>
    <lineage>
        <taxon>Bacteria</taxon>
        <taxon>Bacillati</taxon>
        <taxon>Actinomycetota</taxon>
        <taxon>Actinomycetes</taxon>
        <taxon>Kitasatosporales</taxon>
        <taxon>Streptomycetaceae</taxon>
        <taxon>Streptomyces</taxon>
    </lineage>
</organism>
<gene>
    <name evidence="1" type="ORF">FB563_5032</name>
</gene>
<dbReference type="Proteomes" id="UP000318103">
    <property type="component" value="Unassembled WGS sequence"/>
</dbReference>
<protein>
    <recommendedName>
        <fullName evidence="3">Immunity protein 50 of polymorphic toxin system</fullName>
    </recommendedName>
</protein>
<proteinExistence type="predicted"/>
<evidence type="ECO:0008006" key="3">
    <source>
        <dbReference type="Google" id="ProtNLM"/>
    </source>
</evidence>
<evidence type="ECO:0000313" key="2">
    <source>
        <dbReference type="Proteomes" id="UP000318103"/>
    </source>
</evidence>
<dbReference type="EMBL" id="VFNX01000001">
    <property type="protein sequence ID" value="TQK99948.1"/>
    <property type="molecule type" value="Genomic_DNA"/>
</dbReference>
<reference evidence="1 2" key="1">
    <citation type="submission" date="2019-06" db="EMBL/GenBank/DDBJ databases">
        <title>Sequencing the genomes of 1000 actinobacteria strains.</title>
        <authorList>
            <person name="Klenk H.-P."/>
        </authorList>
    </citation>
    <scope>NUCLEOTIDE SEQUENCE [LARGE SCALE GENOMIC DNA]</scope>
    <source>
        <strain evidence="1 2">DSM 41929</strain>
    </source>
</reference>
<keyword evidence="2" id="KW-1185">Reference proteome</keyword>